<dbReference type="OrthoDB" id="5780201at2"/>
<dbReference type="AlphaFoldDB" id="A0A2P1PS96"/>
<dbReference type="RefSeq" id="WP_106891631.1">
    <property type="nucleotide sequence ID" value="NZ_CP027860.1"/>
</dbReference>
<dbReference type="KEGG" id="xba:C7S18_11100"/>
<name>A0A2P1PS96_9GAMM</name>
<dbReference type="InterPro" id="IPR027417">
    <property type="entry name" value="P-loop_NTPase"/>
</dbReference>
<evidence type="ECO:0000313" key="1">
    <source>
        <dbReference type="EMBL" id="AVP97711.1"/>
    </source>
</evidence>
<protein>
    <recommendedName>
        <fullName evidence="3">AAA+ ATPase domain-containing protein</fullName>
    </recommendedName>
</protein>
<dbReference type="SUPFAM" id="SSF52540">
    <property type="entry name" value="P-loop containing nucleoside triphosphate hydrolases"/>
    <property type="match status" value="1"/>
</dbReference>
<keyword evidence="2" id="KW-1185">Reference proteome</keyword>
<proteinExistence type="predicted"/>
<organism evidence="1 2">
    <name type="scientific">Ahniella affigens</name>
    <dbReference type="NCBI Taxonomy" id="2021234"/>
    <lineage>
        <taxon>Bacteria</taxon>
        <taxon>Pseudomonadati</taxon>
        <taxon>Pseudomonadota</taxon>
        <taxon>Gammaproteobacteria</taxon>
        <taxon>Lysobacterales</taxon>
        <taxon>Rhodanobacteraceae</taxon>
        <taxon>Ahniella</taxon>
    </lineage>
</organism>
<dbReference type="Gene3D" id="3.40.50.300">
    <property type="entry name" value="P-loop containing nucleotide triphosphate hydrolases"/>
    <property type="match status" value="1"/>
</dbReference>
<sequence length="282" mass="31541">MNLRRKLAEAGFESNDDYEFQVQSLFAVELAHLRCLNVAGDSGRRKTAFANALAQALAYPRVVYHDFSVPEPVAPTVIVTQLDDEDGGQMVEPNLSALEKSVLEACAFSEAERTILILDQLQAADFRDQVRLFEFIKKQLWVGTFGSVRAHSRNFLLVLISNDPLYHSLARVSYRIWADAGSGAFAYRPEDFRMGQDARELFVAFGQLFEVLGSTPTVSEFEKILKDALANVRTEEHLRHCVFGWMEYVDRDRLFAAATAPALTDTVRALNSLVGIDEIVGS</sequence>
<dbReference type="EMBL" id="CP027860">
    <property type="protein sequence ID" value="AVP97711.1"/>
    <property type="molecule type" value="Genomic_DNA"/>
</dbReference>
<evidence type="ECO:0008006" key="3">
    <source>
        <dbReference type="Google" id="ProtNLM"/>
    </source>
</evidence>
<dbReference type="Proteomes" id="UP000241074">
    <property type="component" value="Chromosome"/>
</dbReference>
<gene>
    <name evidence="1" type="ORF">C7S18_11100</name>
</gene>
<reference evidence="1 2" key="2">
    <citation type="submission" date="2018-03" db="EMBL/GenBank/DDBJ databases">
        <authorList>
            <person name="Keele B.F."/>
        </authorList>
    </citation>
    <scope>NUCLEOTIDE SEQUENCE [LARGE SCALE GENOMIC DNA]</scope>
    <source>
        <strain evidence="1 2">D13</strain>
    </source>
</reference>
<evidence type="ECO:0000313" key="2">
    <source>
        <dbReference type="Proteomes" id="UP000241074"/>
    </source>
</evidence>
<accession>A0A2P1PS96</accession>
<reference evidence="1 2" key="1">
    <citation type="submission" date="2018-03" db="EMBL/GenBank/DDBJ databases">
        <title>Ahniella affigens gen. nov., sp. nov., a gammaproteobacterium isolated from sandy soil near a stream.</title>
        <authorList>
            <person name="Ko Y."/>
            <person name="Kim J.-H."/>
        </authorList>
    </citation>
    <scope>NUCLEOTIDE SEQUENCE [LARGE SCALE GENOMIC DNA]</scope>
    <source>
        <strain evidence="1 2">D13</strain>
    </source>
</reference>